<dbReference type="Proteomes" id="UP000649617">
    <property type="component" value="Unassembled WGS sequence"/>
</dbReference>
<reference evidence="3" key="1">
    <citation type="submission" date="2021-02" db="EMBL/GenBank/DDBJ databases">
        <authorList>
            <person name="Dougan E. K."/>
            <person name="Rhodes N."/>
            <person name="Thang M."/>
            <person name="Chan C."/>
        </authorList>
    </citation>
    <scope>NUCLEOTIDE SEQUENCE</scope>
</reference>
<evidence type="ECO:0000313" key="4">
    <source>
        <dbReference type="Proteomes" id="UP000649617"/>
    </source>
</evidence>
<dbReference type="Gene3D" id="2.20.70.10">
    <property type="match status" value="1"/>
</dbReference>
<dbReference type="SUPFAM" id="SSF51045">
    <property type="entry name" value="WW domain"/>
    <property type="match status" value="1"/>
</dbReference>
<organism evidence="3 4">
    <name type="scientific">Symbiodinium pilosum</name>
    <name type="common">Dinoflagellate</name>
    <dbReference type="NCBI Taxonomy" id="2952"/>
    <lineage>
        <taxon>Eukaryota</taxon>
        <taxon>Sar</taxon>
        <taxon>Alveolata</taxon>
        <taxon>Dinophyceae</taxon>
        <taxon>Suessiales</taxon>
        <taxon>Symbiodiniaceae</taxon>
        <taxon>Symbiodinium</taxon>
    </lineage>
</organism>
<dbReference type="InterPro" id="IPR039169">
    <property type="entry name" value="Abitram"/>
</dbReference>
<protein>
    <submittedName>
        <fullName evidence="3">Abitram protein</fullName>
    </submittedName>
</protein>
<gene>
    <name evidence="3" type="primary">abitram</name>
    <name evidence="3" type="ORF">SPIL2461_LOCUS1469</name>
</gene>
<dbReference type="Gene3D" id="2.40.50.100">
    <property type="match status" value="1"/>
</dbReference>
<dbReference type="EMBL" id="CAJNIZ010001447">
    <property type="protein sequence ID" value="CAE7190967.1"/>
    <property type="molecule type" value="Genomic_DNA"/>
</dbReference>
<accession>A0A812IXX6</accession>
<name>A0A812IXX6_SYMPI</name>
<dbReference type="GO" id="GO:0005634">
    <property type="term" value="C:nucleus"/>
    <property type="evidence" value="ECO:0007669"/>
    <property type="project" value="TreeGrafter"/>
</dbReference>
<comment type="caution">
    <text evidence="3">The sequence shown here is derived from an EMBL/GenBank/DDBJ whole genome shotgun (WGS) entry which is preliminary data.</text>
</comment>
<keyword evidence="4" id="KW-1185">Reference proteome</keyword>
<dbReference type="InterPro" id="IPR036020">
    <property type="entry name" value="WW_dom_sf"/>
</dbReference>
<dbReference type="OrthoDB" id="443682at2759"/>
<evidence type="ECO:0000256" key="1">
    <source>
        <dbReference type="SAM" id="MobiDB-lite"/>
    </source>
</evidence>
<sequence length="616" mass="67861">MATEAVDTPTVEPDSLVEVLSKGLVRYYLLDCGGTSHDMCIQRHPNGLLVLGLAPSHSLLQPCASRVRELQFREEISEQEAFGKRGRGGANLLPKTVLADISLEDGSQIEVQASIEARLIELNTNLQDQPGLLQSCPEDEGFVAILQPKRLQDVPRILGRLLDAPSYSQKRPGHLDTGRHGRHCLLGTSGPAWAAVDEEPPSKKAPSVCVCMHGVSEDNIIFAHVTTPSHPVAVFTEGQSRNRDPPVPFAEFEVRSLPVSEEELWRKATSCINLVLRKGRFQCDLATGGEALRAAVLCLDYVVFMWSARHVVMAIRFGREAEILDDGRSIFVSLDDEIAHRFGVVERPNMAKAAKAREAQSKKQKATEAKPPPAAPAKRQASYQPPPASNGKVPLRMLGLIQKPHKKTGRYQVFCQDISDVYGQDAEIAAEEVPDGLQLGDRVSFTVEEPQPNAATIWARNVKVLAARGTKRHKPVMAGDGEELDGVDQVELQERDGPSLFVEEVLLVEEQPAGSDDEEVPLDFEAGLYDDDPIADSIEFLQAEQCPEALWGARMTKTPMPKKPSTPEEWQRAQKQLFGSLPPLKPDWIRIRSKSSGKVYYYNMVTGSSTNDEPLL</sequence>
<dbReference type="PROSITE" id="PS50020">
    <property type="entry name" value="WW_DOMAIN_2"/>
    <property type="match status" value="1"/>
</dbReference>
<dbReference type="SUPFAM" id="SSF51230">
    <property type="entry name" value="Single hybrid motif"/>
    <property type="match status" value="1"/>
</dbReference>
<dbReference type="PANTHER" id="PTHR13651">
    <property type="entry name" value="PROTEIN ABITRAM"/>
    <property type="match status" value="1"/>
</dbReference>
<dbReference type="SMART" id="SM00456">
    <property type="entry name" value="WW"/>
    <property type="match status" value="1"/>
</dbReference>
<evidence type="ECO:0000313" key="3">
    <source>
        <dbReference type="EMBL" id="CAE7190967.1"/>
    </source>
</evidence>
<dbReference type="InterPro" id="IPR001202">
    <property type="entry name" value="WW_dom"/>
</dbReference>
<dbReference type="AlphaFoldDB" id="A0A812IXX6"/>
<dbReference type="Pfam" id="PF00397">
    <property type="entry name" value="WW"/>
    <property type="match status" value="1"/>
</dbReference>
<feature type="domain" description="WW" evidence="2">
    <location>
        <begin position="582"/>
        <end position="616"/>
    </location>
</feature>
<feature type="region of interest" description="Disordered" evidence="1">
    <location>
        <begin position="353"/>
        <end position="390"/>
    </location>
</feature>
<dbReference type="InterPro" id="IPR011053">
    <property type="entry name" value="Single_hybrid_motif"/>
</dbReference>
<feature type="compositionally biased region" description="Basic and acidic residues" evidence="1">
    <location>
        <begin position="355"/>
        <end position="368"/>
    </location>
</feature>
<proteinExistence type="predicted"/>
<evidence type="ECO:0000259" key="2">
    <source>
        <dbReference type="PROSITE" id="PS50020"/>
    </source>
</evidence>
<dbReference type="PANTHER" id="PTHR13651:SF0">
    <property type="entry name" value="PROTEIN ABITRAM"/>
    <property type="match status" value="1"/>
</dbReference>